<evidence type="ECO:0000256" key="10">
    <source>
        <dbReference type="ARBA" id="ARBA00023316"/>
    </source>
</evidence>
<dbReference type="NCBIfam" id="TIGR02210">
    <property type="entry name" value="rodA_shape"/>
    <property type="match status" value="1"/>
</dbReference>
<organism evidence="14 15">
    <name type="scientific">Algoriphagus halophytocola</name>
    <dbReference type="NCBI Taxonomy" id="2991499"/>
    <lineage>
        <taxon>Bacteria</taxon>
        <taxon>Pseudomonadati</taxon>
        <taxon>Bacteroidota</taxon>
        <taxon>Cytophagia</taxon>
        <taxon>Cytophagales</taxon>
        <taxon>Cyclobacteriaceae</taxon>
        <taxon>Algoriphagus</taxon>
    </lineage>
</organism>
<feature type="transmembrane region" description="Helical" evidence="13">
    <location>
        <begin position="232"/>
        <end position="249"/>
    </location>
</feature>
<gene>
    <name evidence="14" type="primary">rodA</name>
    <name evidence="14" type="ORF">OM944_14495</name>
</gene>
<evidence type="ECO:0000313" key="14">
    <source>
        <dbReference type="EMBL" id="UZD21873.1"/>
    </source>
</evidence>
<protein>
    <recommendedName>
        <fullName evidence="12">Cell wall polymerase</fullName>
    </recommendedName>
    <alternativeName>
        <fullName evidence="11">Peptidoglycan polymerase</fullName>
    </alternativeName>
</protein>
<evidence type="ECO:0000256" key="12">
    <source>
        <dbReference type="ARBA" id="ARBA00033270"/>
    </source>
</evidence>
<sequence length="424" mass="47170">MREADININRVDWVTVLIYFALVLIGWFNIYAAVYDGQVDKSIFDFSINSGKQLVWIGTAIALIIVIMAADYRLFENLAIPLYIFFLILLVITPFVGKEVNGQVLSIGVGSFRIQPGEFAKFATALALAKFMERPTFDLSKPNFQLRAFAVLLLPVVLIILQPDTGTAMVYFSMLIMFYREGLPQKYYILGIGLIALVLLALGIENNLYLVAAVVVIVGILIAIGKKTPQRIIAFTAIGIGLIAFIYSLDFVVSKLPVHQQNRIMVLFNPDLDPLGVGWNVTQSKIAIGSGGLAGKGYLQGTQTKFDFVPEQHTDFIFCTLGEEFGWLGSLVVIALFVTLLTRLVIMAERQKNRFSRIYGYCVVSILMFHFMINIAMTIGLFPVVGIPLPFFSYGGSSLWSFTILLFIFIKMDSSRALQLGRMG</sequence>
<dbReference type="RefSeq" id="WP_264808339.1">
    <property type="nucleotide sequence ID" value="NZ_CP110226.1"/>
</dbReference>
<evidence type="ECO:0000256" key="4">
    <source>
        <dbReference type="ARBA" id="ARBA00022679"/>
    </source>
</evidence>
<keyword evidence="8 13" id="KW-1133">Transmembrane helix</keyword>
<dbReference type="PROSITE" id="PS00428">
    <property type="entry name" value="FTSW_RODA_SPOVE"/>
    <property type="match status" value="1"/>
</dbReference>
<reference evidence="14" key="1">
    <citation type="submission" date="2022-10" db="EMBL/GenBank/DDBJ databases">
        <title>Algoriphagus sp. a novel bacteria isolate from halophytes salicornia europaea.</title>
        <authorList>
            <person name="Peng Y."/>
            <person name="Jiang L."/>
            <person name="Lee J."/>
        </authorList>
    </citation>
    <scope>NUCLEOTIDE SEQUENCE</scope>
    <source>
        <strain evidence="14">TR-M5</strain>
    </source>
</reference>
<evidence type="ECO:0000256" key="7">
    <source>
        <dbReference type="ARBA" id="ARBA00022984"/>
    </source>
</evidence>
<proteinExistence type="predicted"/>
<keyword evidence="5 13" id="KW-0812">Transmembrane</keyword>
<dbReference type="Pfam" id="PF01098">
    <property type="entry name" value="FTSW_RODA_SPOVE"/>
    <property type="match status" value="1"/>
</dbReference>
<feature type="transmembrane region" description="Helical" evidence="13">
    <location>
        <begin position="391"/>
        <end position="410"/>
    </location>
</feature>
<keyword evidence="2" id="KW-1003">Cell membrane</keyword>
<dbReference type="EMBL" id="CP110226">
    <property type="protein sequence ID" value="UZD21873.1"/>
    <property type="molecule type" value="Genomic_DNA"/>
</dbReference>
<feature type="transmembrane region" description="Helical" evidence="13">
    <location>
        <begin position="54"/>
        <end position="72"/>
    </location>
</feature>
<dbReference type="PANTHER" id="PTHR30474">
    <property type="entry name" value="CELL CYCLE PROTEIN"/>
    <property type="match status" value="1"/>
</dbReference>
<comment type="subcellular location">
    <subcellularLocation>
        <location evidence="1">Membrane</location>
        <topology evidence="1">Multi-pass membrane protein</topology>
    </subcellularLocation>
</comment>
<keyword evidence="15" id="KW-1185">Reference proteome</keyword>
<keyword evidence="10" id="KW-0961">Cell wall biogenesis/degradation</keyword>
<evidence type="ECO:0000256" key="8">
    <source>
        <dbReference type="ARBA" id="ARBA00022989"/>
    </source>
</evidence>
<evidence type="ECO:0000256" key="1">
    <source>
        <dbReference type="ARBA" id="ARBA00004141"/>
    </source>
</evidence>
<evidence type="ECO:0000256" key="6">
    <source>
        <dbReference type="ARBA" id="ARBA00022960"/>
    </source>
</evidence>
<evidence type="ECO:0000256" key="11">
    <source>
        <dbReference type="ARBA" id="ARBA00032370"/>
    </source>
</evidence>
<keyword evidence="3" id="KW-0328">Glycosyltransferase</keyword>
<evidence type="ECO:0000256" key="13">
    <source>
        <dbReference type="SAM" id="Phobius"/>
    </source>
</evidence>
<dbReference type="NCBIfam" id="NF037961">
    <property type="entry name" value="RodA_shape"/>
    <property type="match status" value="1"/>
</dbReference>
<keyword evidence="9 13" id="KW-0472">Membrane</keyword>
<evidence type="ECO:0000313" key="15">
    <source>
        <dbReference type="Proteomes" id="UP001163156"/>
    </source>
</evidence>
<feature type="transmembrane region" description="Helical" evidence="13">
    <location>
        <begin position="208"/>
        <end position="225"/>
    </location>
</feature>
<dbReference type="PANTHER" id="PTHR30474:SF1">
    <property type="entry name" value="PEPTIDOGLYCAN GLYCOSYLTRANSFERASE MRDB"/>
    <property type="match status" value="1"/>
</dbReference>
<dbReference type="InterPro" id="IPR011923">
    <property type="entry name" value="RodA/MrdB"/>
</dbReference>
<feature type="transmembrane region" description="Helical" evidence="13">
    <location>
        <begin position="148"/>
        <end position="175"/>
    </location>
</feature>
<dbReference type="Proteomes" id="UP001163156">
    <property type="component" value="Chromosome"/>
</dbReference>
<evidence type="ECO:0000256" key="9">
    <source>
        <dbReference type="ARBA" id="ARBA00023136"/>
    </source>
</evidence>
<feature type="transmembrane region" description="Helical" evidence="13">
    <location>
        <begin position="187"/>
        <end position="202"/>
    </location>
</feature>
<feature type="transmembrane region" description="Helical" evidence="13">
    <location>
        <begin position="79"/>
        <end position="97"/>
    </location>
</feature>
<dbReference type="InterPro" id="IPR018365">
    <property type="entry name" value="Cell_cycle_FtsW-rel_CS"/>
</dbReference>
<dbReference type="InterPro" id="IPR001182">
    <property type="entry name" value="FtsW/RodA"/>
</dbReference>
<accession>A0ABY6ME62</accession>
<keyword evidence="4" id="KW-0808">Transferase</keyword>
<keyword evidence="6" id="KW-0133">Cell shape</keyword>
<feature type="transmembrane region" description="Helical" evidence="13">
    <location>
        <begin position="12"/>
        <end position="34"/>
    </location>
</feature>
<name>A0ABY6ME62_9BACT</name>
<feature type="transmembrane region" description="Helical" evidence="13">
    <location>
        <begin position="358"/>
        <end position="385"/>
    </location>
</feature>
<evidence type="ECO:0000256" key="3">
    <source>
        <dbReference type="ARBA" id="ARBA00022676"/>
    </source>
</evidence>
<evidence type="ECO:0000256" key="2">
    <source>
        <dbReference type="ARBA" id="ARBA00022475"/>
    </source>
</evidence>
<feature type="transmembrane region" description="Helical" evidence="13">
    <location>
        <begin position="325"/>
        <end position="346"/>
    </location>
</feature>
<keyword evidence="7" id="KW-0573">Peptidoglycan synthesis</keyword>
<evidence type="ECO:0000256" key="5">
    <source>
        <dbReference type="ARBA" id="ARBA00022692"/>
    </source>
</evidence>